<evidence type="ECO:0000259" key="5">
    <source>
        <dbReference type="PROSITE" id="PS50931"/>
    </source>
</evidence>
<keyword evidence="2" id="KW-0805">Transcription regulation</keyword>
<dbReference type="NCBIfam" id="NF045775">
    <property type="entry name" value="acetoin_reg_AlsR"/>
    <property type="match status" value="1"/>
</dbReference>
<comment type="similarity">
    <text evidence="1">Belongs to the LysR transcriptional regulatory family.</text>
</comment>
<evidence type="ECO:0000313" key="7">
    <source>
        <dbReference type="Proteomes" id="UP000288024"/>
    </source>
</evidence>
<dbReference type="EMBL" id="RZTZ01000006">
    <property type="protein sequence ID" value="RVT60690.1"/>
    <property type="molecule type" value="Genomic_DNA"/>
</dbReference>
<protein>
    <submittedName>
        <fullName evidence="6">LysR family transcriptional regulator</fullName>
    </submittedName>
</protein>
<dbReference type="Gene3D" id="1.10.10.10">
    <property type="entry name" value="Winged helix-like DNA-binding domain superfamily/Winged helix DNA-binding domain"/>
    <property type="match status" value="1"/>
</dbReference>
<sequence>MELRHLQYFKTVAEELHFGRAAAKLNMTQPPLSQQIKQLEEELGFPLFHRSSRAVELTTAGNVFLGQITSVLNQLDRAVDTARHTARGELGKIIVGFVGTATYEILPPAIKEFRAVFPSIDIELRQLSAPNQLTALLNGDIDVGFSHPPVTNYELISRSLKTSECVFAIPKNHHLAEKPAISMSDIKNEPIISLSKEAWPSLYEDFIQICNKNGFHPNIVQESTEYQMVIGLVTAGIGIAVVPDSAKRLFNLDVLYKKFAQDQLTAEWILSYKRENHNPALFHLVHHVLERTDLF</sequence>
<dbReference type="GO" id="GO:0003677">
    <property type="term" value="F:DNA binding"/>
    <property type="evidence" value="ECO:0007669"/>
    <property type="project" value="UniProtKB-KW"/>
</dbReference>
<dbReference type="InterPro" id="IPR000847">
    <property type="entry name" value="LysR_HTH_N"/>
</dbReference>
<keyword evidence="3" id="KW-0238">DNA-binding</keyword>
<dbReference type="RefSeq" id="WP_127739161.1">
    <property type="nucleotide sequence ID" value="NZ_RZTZ01000006.1"/>
</dbReference>
<dbReference type="InterPro" id="IPR036388">
    <property type="entry name" value="WH-like_DNA-bd_sf"/>
</dbReference>
<dbReference type="InterPro" id="IPR054793">
    <property type="entry name" value="AlsR"/>
</dbReference>
<dbReference type="GO" id="GO:0003700">
    <property type="term" value="F:DNA-binding transcription factor activity"/>
    <property type="evidence" value="ECO:0007669"/>
    <property type="project" value="InterPro"/>
</dbReference>
<accession>A0A3S2W335</accession>
<dbReference type="Proteomes" id="UP000288024">
    <property type="component" value="Unassembled WGS sequence"/>
</dbReference>
<dbReference type="Gene3D" id="3.40.190.10">
    <property type="entry name" value="Periplasmic binding protein-like II"/>
    <property type="match status" value="2"/>
</dbReference>
<dbReference type="PANTHER" id="PTHR30346:SF0">
    <property type="entry name" value="HCA OPERON TRANSCRIPTIONAL ACTIVATOR HCAR"/>
    <property type="match status" value="1"/>
</dbReference>
<keyword evidence="7" id="KW-1185">Reference proteome</keyword>
<dbReference type="Pfam" id="PF03466">
    <property type="entry name" value="LysR_substrate"/>
    <property type="match status" value="1"/>
</dbReference>
<dbReference type="SUPFAM" id="SSF46785">
    <property type="entry name" value="Winged helix' DNA-binding domain"/>
    <property type="match status" value="1"/>
</dbReference>
<dbReference type="PANTHER" id="PTHR30346">
    <property type="entry name" value="TRANSCRIPTIONAL DUAL REGULATOR HCAR-RELATED"/>
    <property type="match status" value="1"/>
</dbReference>
<dbReference type="PROSITE" id="PS50931">
    <property type="entry name" value="HTH_LYSR"/>
    <property type="match status" value="1"/>
</dbReference>
<feature type="domain" description="HTH lysR-type" evidence="5">
    <location>
        <begin position="1"/>
        <end position="58"/>
    </location>
</feature>
<evidence type="ECO:0000256" key="4">
    <source>
        <dbReference type="ARBA" id="ARBA00023163"/>
    </source>
</evidence>
<dbReference type="InterPro" id="IPR036390">
    <property type="entry name" value="WH_DNA-bd_sf"/>
</dbReference>
<dbReference type="PRINTS" id="PR00039">
    <property type="entry name" value="HTHLYSR"/>
</dbReference>
<evidence type="ECO:0000256" key="3">
    <source>
        <dbReference type="ARBA" id="ARBA00023125"/>
    </source>
</evidence>
<dbReference type="FunFam" id="1.10.10.10:FF:000001">
    <property type="entry name" value="LysR family transcriptional regulator"/>
    <property type="match status" value="1"/>
</dbReference>
<evidence type="ECO:0000256" key="1">
    <source>
        <dbReference type="ARBA" id="ARBA00009437"/>
    </source>
</evidence>
<dbReference type="SUPFAM" id="SSF53850">
    <property type="entry name" value="Periplasmic binding protein-like II"/>
    <property type="match status" value="1"/>
</dbReference>
<organism evidence="6 7">
    <name type="scientific">Niallia taxi</name>
    <dbReference type="NCBI Taxonomy" id="2499688"/>
    <lineage>
        <taxon>Bacteria</taxon>
        <taxon>Bacillati</taxon>
        <taxon>Bacillota</taxon>
        <taxon>Bacilli</taxon>
        <taxon>Bacillales</taxon>
        <taxon>Bacillaceae</taxon>
        <taxon>Niallia</taxon>
    </lineage>
</organism>
<evidence type="ECO:0000313" key="6">
    <source>
        <dbReference type="EMBL" id="RVT60690.1"/>
    </source>
</evidence>
<dbReference type="Pfam" id="PF00126">
    <property type="entry name" value="HTH_1"/>
    <property type="match status" value="1"/>
</dbReference>
<keyword evidence="4" id="KW-0804">Transcription</keyword>
<comment type="caution">
    <text evidence="6">The sequence shown here is derived from an EMBL/GenBank/DDBJ whole genome shotgun (WGS) entry which is preliminary data.</text>
</comment>
<dbReference type="GO" id="GO:0032993">
    <property type="term" value="C:protein-DNA complex"/>
    <property type="evidence" value="ECO:0007669"/>
    <property type="project" value="TreeGrafter"/>
</dbReference>
<dbReference type="InterPro" id="IPR005119">
    <property type="entry name" value="LysR_subst-bd"/>
</dbReference>
<gene>
    <name evidence="6" type="ORF">EM808_15690</name>
</gene>
<evidence type="ECO:0000256" key="2">
    <source>
        <dbReference type="ARBA" id="ARBA00023015"/>
    </source>
</evidence>
<name>A0A3S2W335_9BACI</name>
<reference evidence="6 7" key="1">
    <citation type="submission" date="2019-01" db="EMBL/GenBank/DDBJ databases">
        <title>Bacillus sp. M5HDSG1-1, whole genome shotgun sequence.</title>
        <authorList>
            <person name="Tuo L."/>
        </authorList>
    </citation>
    <scope>NUCLEOTIDE SEQUENCE [LARGE SCALE GENOMIC DNA]</scope>
    <source>
        <strain evidence="6 7">M5HDSG1-1</strain>
    </source>
</reference>
<dbReference type="AlphaFoldDB" id="A0A3S2W335"/>
<proteinExistence type="inferred from homology"/>